<dbReference type="EMBL" id="PNFZ01000003">
    <property type="protein sequence ID" value="PMB98155.1"/>
    <property type="molecule type" value="Genomic_DNA"/>
</dbReference>
<name>A0A2N6PHI6_9MICO</name>
<keyword evidence="2" id="KW-0175">Coiled coil</keyword>
<proteinExistence type="inferred from homology"/>
<dbReference type="KEGG" id="blut:EW640_07810"/>
<dbReference type="Pfam" id="PF04012">
    <property type="entry name" value="PspA_IM30"/>
    <property type="match status" value="1"/>
</dbReference>
<dbReference type="RefSeq" id="WP_102161951.1">
    <property type="nucleotide sequence ID" value="NZ_BAAAKH010000011.1"/>
</dbReference>
<feature type="region of interest" description="Disordered" evidence="3">
    <location>
        <begin position="226"/>
        <end position="265"/>
    </location>
</feature>
<feature type="coiled-coil region" evidence="2">
    <location>
        <begin position="47"/>
        <end position="149"/>
    </location>
</feature>
<evidence type="ECO:0000256" key="2">
    <source>
        <dbReference type="SAM" id="Coils"/>
    </source>
</evidence>
<dbReference type="EMBL" id="CP035810">
    <property type="protein sequence ID" value="QIN29187.1"/>
    <property type="molecule type" value="Genomic_DNA"/>
</dbReference>
<evidence type="ECO:0000313" key="4">
    <source>
        <dbReference type="EMBL" id="NNG79552.1"/>
    </source>
</evidence>
<dbReference type="PANTHER" id="PTHR31088">
    <property type="entry name" value="MEMBRANE-ASSOCIATED PROTEIN VIPP1, CHLOROPLASTIC"/>
    <property type="match status" value="1"/>
</dbReference>
<evidence type="ECO:0000313" key="5">
    <source>
        <dbReference type="EMBL" id="PMB98155.1"/>
    </source>
</evidence>
<protein>
    <submittedName>
        <fullName evidence="5">Phage shock protein A</fullName>
    </submittedName>
    <submittedName>
        <fullName evidence="4">PspA/IM30 family protein</fullName>
    </submittedName>
</protein>
<organism evidence="5 7">
    <name type="scientific">Brevibacterium luteolum</name>
    <dbReference type="NCBI Taxonomy" id="199591"/>
    <lineage>
        <taxon>Bacteria</taxon>
        <taxon>Bacillati</taxon>
        <taxon>Actinomycetota</taxon>
        <taxon>Actinomycetes</taxon>
        <taxon>Micrococcales</taxon>
        <taxon>Brevibacteriaceae</taxon>
        <taxon>Brevibacterium</taxon>
    </lineage>
</organism>
<dbReference type="InterPro" id="IPR007157">
    <property type="entry name" value="PspA_VIPP1"/>
</dbReference>
<dbReference type="AlphaFoldDB" id="A0A2N6PHI6"/>
<gene>
    <name evidence="5" type="ORF">CJ198_07235</name>
    <name evidence="6" type="ORF">EW640_07810</name>
    <name evidence="4" type="ORF">HLA91_09220</name>
</gene>
<dbReference type="Proteomes" id="UP000549517">
    <property type="component" value="Unassembled WGS sequence"/>
</dbReference>
<evidence type="ECO:0000256" key="1">
    <source>
        <dbReference type="ARBA" id="ARBA00043985"/>
    </source>
</evidence>
<dbReference type="Gene3D" id="1.20.5.1000">
    <property type="entry name" value="arf6 gtpase in complex with a specific effector, jip4"/>
    <property type="match status" value="1"/>
</dbReference>
<dbReference type="OrthoDB" id="9779630at2"/>
<reference evidence="5 7" key="1">
    <citation type="submission" date="2017-09" db="EMBL/GenBank/DDBJ databases">
        <title>Bacterial strain isolated from the female urinary microbiota.</title>
        <authorList>
            <person name="Thomas-White K."/>
            <person name="Kumar N."/>
            <person name="Forster S."/>
            <person name="Putonti C."/>
            <person name="Lawley T."/>
            <person name="Wolfe A.J."/>
        </authorList>
    </citation>
    <scope>NUCLEOTIDE SEQUENCE [LARGE SCALE GENOMIC DNA]</scope>
    <source>
        <strain evidence="5 7">UMB0680</strain>
    </source>
</reference>
<dbReference type="Proteomes" id="UP000501518">
    <property type="component" value="Chromosome"/>
</dbReference>
<keyword evidence="7" id="KW-1185">Reference proteome</keyword>
<evidence type="ECO:0000313" key="8">
    <source>
        <dbReference type="Proteomes" id="UP000501518"/>
    </source>
</evidence>
<evidence type="ECO:0000313" key="7">
    <source>
        <dbReference type="Proteomes" id="UP000235703"/>
    </source>
</evidence>
<evidence type="ECO:0000256" key="3">
    <source>
        <dbReference type="SAM" id="MobiDB-lite"/>
    </source>
</evidence>
<sequence length="265" mass="29149">MSIFKRIKMIFGAKANSALDKAENPNETLDYSYQKQLELLQKVRRGVADVATSRKRLELQIGQLEKQQDKLQSQAQKALEVGREDLAREALTRKSGLQQQIGDLQTQHQNLQAEEQKLTTASQRLQAKVDSFRTRKETLKANYNAAEAQTKISEAYSGISEEFGDVGLAIQRAEDKTAQLQARAGAMDELLASGALDDPTGAPHDDIDAQLNALSSDSDVEMELARLRDGLPSGQSNRPEITREAPVDAETADSQASAENPRQEG</sequence>
<dbReference type="Proteomes" id="UP000235703">
    <property type="component" value="Unassembled WGS sequence"/>
</dbReference>
<reference evidence="4 9" key="3">
    <citation type="submission" date="2020-05" db="EMBL/GenBank/DDBJ databases">
        <title>MicrobeNet Type strains.</title>
        <authorList>
            <person name="Nicholson A.C."/>
        </authorList>
    </citation>
    <scope>NUCLEOTIDE SEQUENCE [LARGE SCALE GENOMIC DNA]</scope>
    <source>
        <strain evidence="4 9">CCUG 46604</strain>
    </source>
</reference>
<feature type="compositionally biased region" description="Polar residues" evidence="3">
    <location>
        <begin position="252"/>
        <end position="265"/>
    </location>
</feature>
<comment type="similarity">
    <text evidence="1">Belongs to the PspA/Vipp/IM30 family.</text>
</comment>
<dbReference type="EMBL" id="JABEMC010000005">
    <property type="protein sequence ID" value="NNG79552.1"/>
    <property type="molecule type" value="Genomic_DNA"/>
</dbReference>
<dbReference type="PANTHER" id="PTHR31088:SF6">
    <property type="entry name" value="PHAGE SHOCK PROTEIN A"/>
    <property type="match status" value="1"/>
</dbReference>
<reference evidence="6 8" key="2">
    <citation type="submission" date="2019-02" db="EMBL/GenBank/DDBJ databases">
        <title>Complete Genome Sequence and Methylome Analysis of Brevibacterium luteolum NEB1784.</title>
        <authorList>
            <person name="Fomenkov A."/>
            <person name="Roberts R.J."/>
        </authorList>
    </citation>
    <scope>NUCLEOTIDE SEQUENCE [LARGE SCALE GENOMIC DNA]</scope>
    <source>
        <strain evidence="6 8">NEB1784</strain>
    </source>
</reference>
<evidence type="ECO:0000313" key="9">
    <source>
        <dbReference type="Proteomes" id="UP000549517"/>
    </source>
</evidence>
<evidence type="ECO:0000313" key="6">
    <source>
        <dbReference type="EMBL" id="QIN29187.1"/>
    </source>
</evidence>
<accession>A0A2N6PHI6</accession>